<evidence type="ECO:0000256" key="6">
    <source>
        <dbReference type="ARBA" id="ARBA00023118"/>
    </source>
</evidence>
<reference evidence="10 11" key="1">
    <citation type="journal article" date="2014" name="FEMS Microbiol. Ecol.">
        <title>Sphaerotilus natans encrusted with nanoball-shaped Fe(III) oxide minerals formed by nitrate-reducing mixotrophic Fe(II) oxidation.</title>
        <authorList>
            <person name="Park S."/>
            <person name="Kim D.H."/>
            <person name="Lee J.H."/>
            <person name="Hur H.G."/>
        </authorList>
    </citation>
    <scope>NUCLEOTIDE SEQUENCE [LARGE SCALE GENOMIC DNA]</scope>
    <source>
        <strain evidence="10 11">DSM 6575</strain>
    </source>
</reference>
<evidence type="ECO:0000256" key="8">
    <source>
        <dbReference type="ARBA" id="ARBA00023211"/>
    </source>
</evidence>
<evidence type="ECO:0000256" key="2">
    <source>
        <dbReference type="ARBA" id="ARBA00022723"/>
    </source>
</evidence>
<dbReference type="GO" id="GO:0016787">
    <property type="term" value="F:hydrolase activity"/>
    <property type="evidence" value="ECO:0007669"/>
    <property type="project" value="UniProtKB-KW"/>
</dbReference>
<dbReference type="PATRIC" id="fig|1286631.3.peg.1489"/>
<dbReference type="GO" id="GO:0043571">
    <property type="term" value="P:maintenance of CRISPR repeat elements"/>
    <property type="evidence" value="ECO:0007669"/>
    <property type="project" value="InterPro"/>
</dbReference>
<evidence type="ECO:0000256" key="5">
    <source>
        <dbReference type="ARBA" id="ARBA00022842"/>
    </source>
</evidence>
<evidence type="ECO:0000256" key="1">
    <source>
        <dbReference type="ARBA" id="ARBA00022722"/>
    </source>
</evidence>
<keyword evidence="8" id="KW-0464">Manganese</keyword>
<dbReference type="InterPro" id="IPR002729">
    <property type="entry name" value="CRISPR-assoc_Cas1"/>
</dbReference>
<comment type="subunit">
    <text evidence="9">Homodimer, forms a heterotetramer with a Cas2 homodimer.</text>
</comment>
<dbReference type="Proteomes" id="UP000026714">
    <property type="component" value="Unassembled WGS sequence"/>
</dbReference>
<keyword evidence="7" id="KW-0238">DNA-binding</keyword>
<evidence type="ECO:0000313" key="11">
    <source>
        <dbReference type="Proteomes" id="UP000026714"/>
    </source>
</evidence>
<evidence type="ECO:0000256" key="7">
    <source>
        <dbReference type="ARBA" id="ARBA00023125"/>
    </source>
</evidence>
<dbReference type="InterPro" id="IPR042206">
    <property type="entry name" value="CRISPR-assoc_Cas1_C"/>
</dbReference>
<keyword evidence="3" id="KW-0255">Endonuclease</keyword>
<keyword evidence="6" id="KW-0051">Antiviral defense</keyword>
<dbReference type="Pfam" id="PF01867">
    <property type="entry name" value="Cas_Cas1"/>
    <property type="match status" value="1"/>
</dbReference>
<dbReference type="GO" id="GO:0051607">
    <property type="term" value="P:defense response to virus"/>
    <property type="evidence" value="ECO:0007669"/>
    <property type="project" value="UniProtKB-KW"/>
</dbReference>
<protein>
    <submittedName>
        <fullName evidence="10">CRISPR-associated protein Cas1</fullName>
    </submittedName>
</protein>
<gene>
    <name evidence="10" type="ORF">X805_15120</name>
</gene>
<evidence type="ECO:0000256" key="4">
    <source>
        <dbReference type="ARBA" id="ARBA00022801"/>
    </source>
</evidence>
<proteinExistence type="predicted"/>
<keyword evidence="2" id="KW-0479">Metal-binding</keyword>
<keyword evidence="11" id="KW-1185">Reference proteome</keyword>
<sequence>MDPGWCVAWARTVVQVKLRQAGPRVLRRPPGRGAAAGAGLCRTQPAPAALDPLLGFYHRRAFGRESLASDLIELLRAEIDPWVAALLRDRTLREDHLTLPEESGGVCLLSTAGRQIFYARWAGEAASPPRCWLRWRSTAVARVLHAQGLASARVAAHLSDDGIELHRRT</sequence>
<dbReference type="InterPro" id="IPR050646">
    <property type="entry name" value="Cas1"/>
</dbReference>
<keyword evidence="1" id="KW-0540">Nuclease</keyword>
<accession>A0A059KP67</accession>
<dbReference type="EMBL" id="AZRA01000038">
    <property type="protein sequence ID" value="KDB52908.1"/>
    <property type="molecule type" value="Genomic_DNA"/>
</dbReference>
<evidence type="ECO:0000256" key="3">
    <source>
        <dbReference type="ARBA" id="ARBA00022759"/>
    </source>
</evidence>
<dbReference type="GO" id="GO:0004519">
    <property type="term" value="F:endonuclease activity"/>
    <property type="evidence" value="ECO:0007669"/>
    <property type="project" value="UniProtKB-KW"/>
</dbReference>
<dbReference type="PANTHER" id="PTHR34353">
    <property type="entry name" value="CRISPR-ASSOCIATED ENDONUCLEASE CAS1 1"/>
    <property type="match status" value="1"/>
</dbReference>
<dbReference type="GO" id="GO:0003677">
    <property type="term" value="F:DNA binding"/>
    <property type="evidence" value="ECO:0007669"/>
    <property type="project" value="UniProtKB-KW"/>
</dbReference>
<evidence type="ECO:0000256" key="9">
    <source>
        <dbReference type="ARBA" id="ARBA00038592"/>
    </source>
</evidence>
<organism evidence="10 11">
    <name type="scientific">Sphaerotilus natans subsp. natans DSM 6575</name>
    <dbReference type="NCBI Taxonomy" id="1286631"/>
    <lineage>
        <taxon>Bacteria</taxon>
        <taxon>Pseudomonadati</taxon>
        <taxon>Pseudomonadota</taxon>
        <taxon>Betaproteobacteria</taxon>
        <taxon>Burkholderiales</taxon>
        <taxon>Sphaerotilaceae</taxon>
        <taxon>Sphaerotilus</taxon>
    </lineage>
</organism>
<dbReference type="AlphaFoldDB" id="A0A059KP67"/>
<dbReference type="PANTHER" id="PTHR34353:SF2">
    <property type="entry name" value="CRISPR-ASSOCIATED ENDONUCLEASE CAS1 1"/>
    <property type="match status" value="1"/>
</dbReference>
<comment type="caution">
    <text evidence="10">The sequence shown here is derived from an EMBL/GenBank/DDBJ whole genome shotgun (WGS) entry which is preliminary data.</text>
</comment>
<dbReference type="STRING" id="34103.SAMN05421778_13211"/>
<dbReference type="GO" id="GO:0046872">
    <property type="term" value="F:metal ion binding"/>
    <property type="evidence" value="ECO:0007669"/>
    <property type="project" value="UniProtKB-KW"/>
</dbReference>
<dbReference type="Gene3D" id="1.20.120.920">
    <property type="entry name" value="CRISPR-associated endonuclease Cas1, C-terminal domain"/>
    <property type="match status" value="1"/>
</dbReference>
<name>A0A059KP67_9BURK</name>
<dbReference type="eggNOG" id="COG1518">
    <property type="taxonomic scope" value="Bacteria"/>
</dbReference>
<evidence type="ECO:0000313" key="10">
    <source>
        <dbReference type="EMBL" id="KDB52908.1"/>
    </source>
</evidence>
<keyword evidence="5" id="KW-0460">Magnesium</keyword>
<keyword evidence="4" id="KW-0378">Hydrolase</keyword>